<feature type="compositionally biased region" description="Gly residues" evidence="12">
    <location>
        <begin position="745"/>
        <end position="758"/>
    </location>
</feature>
<evidence type="ECO:0000256" key="13">
    <source>
        <dbReference type="SAM" id="Phobius"/>
    </source>
</evidence>
<dbReference type="GO" id="GO:0016758">
    <property type="term" value="F:hexosyltransferase activity"/>
    <property type="evidence" value="ECO:0007669"/>
    <property type="project" value="TreeGrafter"/>
</dbReference>
<evidence type="ECO:0000256" key="1">
    <source>
        <dbReference type="ARBA" id="ARBA00004429"/>
    </source>
</evidence>
<evidence type="ECO:0000256" key="7">
    <source>
        <dbReference type="ARBA" id="ARBA00022676"/>
    </source>
</evidence>
<keyword evidence="8 15" id="KW-0808">Transferase</keyword>
<evidence type="ECO:0000256" key="4">
    <source>
        <dbReference type="ARBA" id="ARBA00020585"/>
    </source>
</evidence>
<dbReference type="InterPro" id="IPR050321">
    <property type="entry name" value="Glycosyltr_2/OpgH_subfam"/>
</dbReference>
<comment type="subcellular location">
    <subcellularLocation>
        <location evidence="1">Cell inner membrane</location>
        <topology evidence="1">Multi-pass membrane protein</topology>
    </subcellularLocation>
</comment>
<keyword evidence="7" id="KW-0328">Glycosyltransferase</keyword>
<keyword evidence="16" id="KW-1185">Reference proteome</keyword>
<dbReference type="Proteomes" id="UP000199118">
    <property type="component" value="Unassembled WGS sequence"/>
</dbReference>
<feature type="transmembrane region" description="Helical" evidence="13">
    <location>
        <begin position="507"/>
        <end position="528"/>
    </location>
</feature>
<sequence length="758" mass="80541">MSGVGAASPSPSPAPSPAPRSPRTGGGDAPDRPVPGEDRLRMVPQDLGRVPPRGRFAWPGRRVLAARALSLGGALAVTWIGADQMMQAFESDRISALQMALRFLFVLTFGWIAFPACAALAGLLLTPRPPKTDPEAPLTARTAIVMPVYNEDAAEVMGALAAMGRGLAALGHADDFEIFVISDTRDADAWSRETTAFAALREALGDPASGGMAAWYRRRTLNTGRKAGNVQDFVERWGGRYDFMLVLDADSLMLPETILEMVRRMQAAPRLGLLQTTPALTGAETPFAKLQEFAGGLYGPVVARGVSAWQGDDGNFWGHNAVIRVQAFADSAGLPELPGRKPFGGHVMSHDFVEAALLRRAGWDVRMDPDLEGSWEGLPQSLSAFSVRDRRWAQGNLQHAAVIGARGLRWPNRLHMAIGIGSYLASPVWLLMLLVGLAITVQASWYRPEYFPATFQLFPSWPRFDAIRMTWLFVGAMGVLLLPKFIGLGRALASGSIRRRYGGGLRVTAGAVVELLLSALIAPVMMLMQSRHVVDILLGRDSGWNPQTRDGVAPPWREAIADHAGHAAAGALLAAALLVTQPEVLIWLSPVVAGLLLAPILSRLGADPRVGAGFARIGLLDTPEARAPHPLWAQAEAAAERIRRNGAEGLSDLAANPVLAEAHLAALAGPAPSAAEDESRHLAALTARAKIEAARDSGQALGWLTAPERVELAARPELLEALAARPAPLPAPSPAPSPRRKPRGTGAGGGTKRGGGDA</sequence>
<dbReference type="InterPro" id="IPR029044">
    <property type="entry name" value="Nucleotide-diphossugar_trans"/>
</dbReference>
<dbReference type="SUPFAM" id="SSF53448">
    <property type="entry name" value="Nucleotide-diphospho-sugar transferases"/>
    <property type="match status" value="1"/>
</dbReference>
<feature type="region of interest" description="Disordered" evidence="12">
    <location>
        <begin position="723"/>
        <end position="758"/>
    </location>
</feature>
<proteinExistence type="inferred from homology"/>
<comment type="similarity">
    <text evidence="3">Belongs to the glycosyltransferase 2 family. OpgH subfamily.</text>
</comment>
<feature type="region of interest" description="Disordered" evidence="12">
    <location>
        <begin position="1"/>
        <end position="48"/>
    </location>
</feature>
<evidence type="ECO:0000259" key="14">
    <source>
        <dbReference type="Pfam" id="PF13632"/>
    </source>
</evidence>
<dbReference type="NCBIfam" id="NF003958">
    <property type="entry name" value="PRK05454.2-1"/>
    <property type="match status" value="1"/>
</dbReference>
<keyword evidence="9 13" id="KW-0812">Transmembrane</keyword>
<feature type="compositionally biased region" description="Basic and acidic residues" evidence="12">
    <location>
        <begin position="29"/>
        <end position="41"/>
    </location>
</feature>
<feature type="transmembrane region" description="Helical" evidence="13">
    <location>
        <begin position="466"/>
        <end position="486"/>
    </location>
</feature>
<keyword evidence="6" id="KW-0997">Cell inner membrane</keyword>
<dbReference type="InterPro" id="IPR001173">
    <property type="entry name" value="Glyco_trans_2-like"/>
</dbReference>
<keyword evidence="10 13" id="KW-1133">Transmembrane helix</keyword>
<dbReference type="AlphaFoldDB" id="A0A1H2U033"/>
<evidence type="ECO:0000256" key="6">
    <source>
        <dbReference type="ARBA" id="ARBA00022519"/>
    </source>
</evidence>
<feature type="compositionally biased region" description="Pro residues" evidence="12">
    <location>
        <begin position="10"/>
        <end position="20"/>
    </location>
</feature>
<dbReference type="NCBIfam" id="NF003962">
    <property type="entry name" value="PRK05454.2-5"/>
    <property type="match status" value="1"/>
</dbReference>
<reference evidence="15 16" key="1">
    <citation type="submission" date="2016-10" db="EMBL/GenBank/DDBJ databases">
        <authorList>
            <person name="de Groot N.N."/>
        </authorList>
    </citation>
    <scope>NUCLEOTIDE SEQUENCE [LARGE SCALE GENOMIC DNA]</scope>
    <source>
        <strain evidence="15 16">DSM 17890</strain>
    </source>
</reference>
<dbReference type="EMBL" id="FNMZ01000001">
    <property type="protein sequence ID" value="SDW49572.1"/>
    <property type="molecule type" value="Genomic_DNA"/>
</dbReference>
<evidence type="ECO:0000256" key="5">
    <source>
        <dbReference type="ARBA" id="ARBA00022475"/>
    </source>
</evidence>
<gene>
    <name evidence="15" type="ORF">SAMN05444336_1011177</name>
</gene>
<evidence type="ECO:0000256" key="10">
    <source>
        <dbReference type="ARBA" id="ARBA00022989"/>
    </source>
</evidence>
<dbReference type="Pfam" id="PF13632">
    <property type="entry name" value="Glyco_trans_2_3"/>
    <property type="match status" value="1"/>
</dbReference>
<comment type="pathway">
    <text evidence="2">Glycan metabolism; osmoregulated periplasmic glucan (OPG) biosynthesis.</text>
</comment>
<feature type="transmembrane region" description="Helical" evidence="13">
    <location>
        <begin position="423"/>
        <end position="446"/>
    </location>
</feature>
<evidence type="ECO:0000256" key="2">
    <source>
        <dbReference type="ARBA" id="ARBA00005001"/>
    </source>
</evidence>
<dbReference type="RefSeq" id="WP_092680132.1">
    <property type="nucleotide sequence ID" value="NZ_FNMZ01000001.1"/>
</dbReference>
<feature type="compositionally biased region" description="Pro residues" evidence="12">
    <location>
        <begin position="727"/>
        <end position="737"/>
    </location>
</feature>
<accession>A0A1H2U033</accession>
<keyword evidence="5" id="KW-1003">Cell membrane</keyword>
<dbReference type="CDD" id="cd04191">
    <property type="entry name" value="Glucan_BSP_MdoH"/>
    <property type="match status" value="1"/>
</dbReference>
<organism evidence="15 16">
    <name type="scientific">Albimonas donghaensis</name>
    <dbReference type="NCBI Taxonomy" id="356660"/>
    <lineage>
        <taxon>Bacteria</taxon>
        <taxon>Pseudomonadati</taxon>
        <taxon>Pseudomonadota</taxon>
        <taxon>Alphaproteobacteria</taxon>
        <taxon>Rhodobacterales</taxon>
        <taxon>Paracoccaceae</taxon>
        <taxon>Albimonas</taxon>
    </lineage>
</organism>
<feature type="transmembrane region" description="Helical" evidence="13">
    <location>
        <begin position="102"/>
        <end position="125"/>
    </location>
</feature>
<protein>
    <recommendedName>
        <fullName evidence="4">Glucans biosynthesis glucosyltransferase H</fullName>
    </recommendedName>
</protein>
<evidence type="ECO:0000256" key="8">
    <source>
        <dbReference type="ARBA" id="ARBA00022679"/>
    </source>
</evidence>
<dbReference type="PANTHER" id="PTHR43867">
    <property type="entry name" value="CELLULOSE SYNTHASE CATALYTIC SUBUNIT A [UDP-FORMING]"/>
    <property type="match status" value="1"/>
</dbReference>
<dbReference type="OrthoDB" id="9775281at2"/>
<evidence type="ECO:0000256" key="3">
    <source>
        <dbReference type="ARBA" id="ARBA00009337"/>
    </source>
</evidence>
<feature type="domain" description="Glycosyltransferase 2-like" evidence="14">
    <location>
        <begin position="245"/>
        <end position="452"/>
    </location>
</feature>
<dbReference type="PANTHER" id="PTHR43867:SF5">
    <property type="entry name" value="GLUCANS BIOSYNTHESIS GLUCOSYLTRANSFERASE H"/>
    <property type="match status" value="1"/>
</dbReference>
<evidence type="ECO:0000313" key="16">
    <source>
        <dbReference type="Proteomes" id="UP000199118"/>
    </source>
</evidence>
<evidence type="ECO:0000256" key="12">
    <source>
        <dbReference type="SAM" id="MobiDB-lite"/>
    </source>
</evidence>
<evidence type="ECO:0000313" key="15">
    <source>
        <dbReference type="EMBL" id="SDW49572.1"/>
    </source>
</evidence>
<dbReference type="STRING" id="356660.SAMN05444336_1011177"/>
<dbReference type="GO" id="GO:0005886">
    <property type="term" value="C:plasma membrane"/>
    <property type="evidence" value="ECO:0007669"/>
    <property type="project" value="UniProtKB-SubCell"/>
</dbReference>
<feature type="transmembrane region" description="Helical" evidence="13">
    <location>
        <begin position="63"/>
        <end position="82"/>
    </location>
</feature>
<keyword evidence="11 13" id="KW-0472">Membrane</keyword>
<dbReference type="Gene3D" id="3.90.550.10">
    <property type="entry name" value="Spore Coat Polysaccharide Biosynthesis Protein SpsA, Chain A"/>
    <property type="match status" value="1"/>
</dbReference>
<name>A0A1H2U033_9RHOB</name>
<evidence type="ECO:0000256" key="9">
    <source>
        <dbReference type="ARBA" id="ARBA00022692"/>
    </source>
</evidence>
<evidence type="ECO:0000256" key="11">
    <source>
        <dbReference type="ARBA" id="ARBA00023136"/>
    </source>
</evidence>